<dbReference type="AlphaFoldDB" id="A0A2A9EPP5"/>
<gene>
    <name evidence="1" type="ORF">ATJ97_3623</name>
</gene>
<evidence type="ECO:0000313" key="2">
    <source>
        <dbReference type="Proteomes" id="UP000222106"/>
    </source>
</evidence>
<name>A0A2A9EPP5_9MICO</name>
<keyword evidence="2" id="KW-1185">Reference proteome</keyword>
<organism evidence="1 2">
    <name type="scientific">Georgenia soli</name>
    <dbReference type="NCBI Taxonomy" id="638953"/>
    <lineage>
        <taxon>Bacteria</taxon>
        <taxon>Bacillati</taxon>
        <taxon>Actinomycetota</taxon>
        <taxon>Actinomycetes</taxon>
        <taxon>Micrococcales</taxon>
        <taxon>Bogoriellaceae</taxon>
        <taxon>Georgenia</taxon>
    </lineage>
</organism>
<proteinExistence type="predicted"/>
<sequence length="172" mass="19482">MMEHVPSASDPIVLSDYVTSLPIELVPGPCWEFNLRLLLPPEGWEMCKRFVRRRSGDRCEVCGGRGSRWPVECHEVWGYDDDRHVQHLRGLVALCPDCHAAKHPGFAGTQGRLEQTLNHYARVNGVSTAQARRDYNAAMAQFEERSRHDWELDISWLAGSGVFGPAADNRRL</sequence>
<reference evidence="1 2" key="1">
    <citation type="submission" date="2017-10" db="EMBL/GenBank/DDBJ databases">
        <title>Sequencing the genomes of 1000 actinobacteria strains.</title>
        <authorList>
            <person name="Klenk H.-P."/>
        </authorList>
    </citation>
    <scope>NUCLEOTIDE SEQUENCE [LARGE SCALE GENOMIC DNA]</scope>
    <source>
        <strain evidence="1 2">DSM 21838</strain>
    </source>
</reference>
<accession>A0A2A9EPP5</accession>
<protein>
    <recommendedName>
        <fullName evidence="3">HNH endonuclease</fullName>
    </recommendedName>
</protein>
<comment type="caution">
    <text evidence="1">The sequence shown here is derived from an EMBL/GenBank/DDBJ whole genome shotgun (WGS) entry which is preliminary data.</text>
</comment>
<dbReference type="Proteomes" id="UP000222106">
    <property type="component" value="Unassembled WGS sequence"/>
</dbReference>
<evidence type="ECO:0008006" key="3">
    <source>
        <dbReference type="Google" id="ProtNLM"/>
    </source>
</evidence>
<dbReference type="InterPro" id="IPR003615">
    <property type="entry name" value="HNH_nuc"/>
</dbReference>
<dbReference type="EMBL" id="PDJI01000004">
    <property type="protein sequence ID" value="PFG41077.1"/>
    <property type="molecule type" value="Genomic_DNA"/>
</dbReference>
<evidence type="ECO:0000313" key="1">
    <source>
        <dbReference type="EMBL" id="PFG41077.1"/>
    </source>
</evidence>
<dbReference type="CDD" id="cd00085">
    <property type="entry name" value="HNHc"/>
    <property type="match status" value="1"/>
</dbReference>